<evidence type="ECO:0000259" key="7">
    <source>
        <dbReference type="PROSITE" id="PS51704"/>
    </source>
</evidence>
<comment type="caution">
    <text evidence="8">The sequence shown here is derived from an EMBL/GenBank/DDBJ whole genome shotgun (WGS) entry which is preliminary data.</text>
</comment>
<feature type="domain" description="Peptidase A2" evidence="5">
    <location>
        <begin position="484"/>
        <end position="511"/>
    </location>
</feature>
<dbReference type="InterPro" id="IPR004331">
    <property type="entry name" value="SPX_dom"/>
</dbReference>
<dbReference type="Pfam" id="PF03105">
    <property type="entry name" value="SPX"/>
    <property type="match status" value="1"/>
</dbReference>
<dbReference type="Pfam" id="PF12796">
    <property type="entry name" value="Ank_2"/>
    <property type="match status" value="3"/>
</dbReference>
<gene>
    <name evidence="8" type="ORF">B0T18DRAFT_221594</name>
</gene>
<dbReference type="PANTHER" id="PTHR24198:SF165">
    <property type="entry name" value="ANKYRIN REPEAT-CONTAINING PROTEIN-RELATED"/>
    <property type="match status" value="1"/>
</dbReference>
<feature type="compositionally biased region" description="Gly residues" evidence="4">
    <location>
        <begin position="990"/>
        <end position="999"/>
    </location>
</feature>
<dbReference type="Proteomes" id="UP001172155">
    <property type="component" value="Unassembled WGS sequence"/>
</dbReference>
<dbReference type="Gene3D" id="1.25.40.20">
    <property type="entry name" value="Ankyrin repeat-containing domain"/>
    <property type="match status" value="2"/>
</dbReference>
<dbReference type="InterPro" id="IPR030395">
    <property type="entry name" value="GP_PDE_dom"/>
</dbReference>
<dbReference type="PANTHER" id="PTHR24198">
    <property type="entry name" value="ANKYRIN REPEAT AND PROTEIN KINASE DOMAIN-CONTAINING PROTEIN"/>
    <property type="match status" value="1"/>
</dbReference>
<sequence>MKFGKQIQKRQLEVPEYAASFVNYKALKKLIKKLSATPILPAQNDLRHPVGPVDSQAALQANKATFFFQLERELEKVNAFYLQKEAELKIRLKTLLDKKKVLRSRNNGISRRSAKFTTLQEGFQQFALDINKLQQFVQINGVAFSKILKKWDKTSKSKTKELYLSRAVEVQPFFNATVISELSDQATTSLQELGAWAEGENVSFEGRPDHIVSSQNLLGTDEGDADTLLLDTVLTGGLDQLRDLLGRMRAAAPPNTAMDVSLKERVTRTFLASINEGHLEALRVLLETGLVDIQSEDDINERNCLHQAAIYGNNFVLEYGLSKGVAVERTDVYGRTPLHYASVHGRLDMIDALLSVAPGTIDLIDHDNYTPLIHAIVHAHLEVVARLIERSARLDPTSDTDHVPLNLACERGSEAIVALLLKHGACILADAEGLYPQHLVARSGRTPELLLLLKKYGADLNKVDKLYGWTPLVHAASEGNFPCLQALLEVGADPNILDEKDLPPMYYAAWEGHLECMQLLAPYSREVKASPVQVTVSGPLAPMSSSAPMPMSLDPDAIPVLELPPPIIPLRRYGHNFLETKTVVQINFGENGEQPLVFFHNSKYPAARLTISSKISDLIPKNIMLPFQEDTRLVTFQTDNLESFTLDLDVFPAYGAKVIAKTVALPNTFRALLSSSGTCCLPLFDPRLRAIGQISFHTQVIKPFQGKPLEITDFETYWKATSQMDTTNTSTFVTGSSLSGDFVRIYVQHTSDRVPVLWPSWTISCGGIDVPVARLSFAQFSAVTSAHRSTDELLRALPSYPASSIADIHRLLSTAGITLHDALTLLPKGMHVNIQVLYPRPDEDRTLGLGFGGGDVNSFVDGLLTVVFAHARAQRAQSPDAVRSVVFSSFHASVCAALNWKQPNFPVFLCNDLGRAVDDKAGRSGGRGSSIKDAVRTAQSNNLMGLICSSQLLEMVPALIDAIKSHGLALVVDRSGEEQTQGQQQARGGMFDGGGGGMGEPFLPKLPKGVDGLLKGNGVLRFNESIDV</sequence>
<feature type="region of interest" description="Disordered" evidence="4">
    <location>
        <begin position="974"/>
        <end position="1002"/>
    </location>
</feature>
<proteinExistence type="predicted"/>
<dbReference type="GO" id="GO:0006508">
    <property type="term" value="P:proteolysis"/>
    <property type="evidence" value="ECO:0007669"/>
    <property type="project" value="InterPro"/>
</dbReference>
<dbReference type="PROSITE" id="PS50088">
    <property type="entry name" value="ANK_REPEAT"/>
    <property type="match status" value="5"/>
</dbReference>
<evidence type="ECO:0000259" key="5">
    <source>
        <dbReference type="PROSITE" id="PS50175"/>
    </source>
</evidence>
<dbReference type="InterPro" id="IPR001995">
    <property type="entry name" value="Peptidase_A2_cat"/>
</dbReference>
<dbReference type="Pfam" id="PF25329">
    <property type="entry name" value="C2_GDE1"/>
    <property type="match status" value="1"/>
</dbReference>
<protein>
    <recommendedName>
        <fullName evidence="10">Ankyrin repeat protein nuc-2</fullName>
    </recommendedName>
</protein>
<dbReference type="PROSITE" id="PS51382">
    <property type="entry name" value="SPX"/>
    <property type="match status" value="1"/>
</dbReference>
<dbReference type="PROSITE" id="PS50175">
    <property type="entry name" value="ASP_PROT_RETROV"/>
    <property type="match status" value="1"/>
</dbReference>
<dbReference type="SMART" id="SM00248">
    <property type="entry name" value="ANK"/>
    <property type="match status" value="8"/>
</dbReference>
<dbReference type="Gene3D" id="3.20.20.190">
    <property type="entry name" value="Phosphatidylinositol (PI) phosphodiesterase"/>
    <property type="match status" value="1"/>
</dbReference>
<dbReference type="GO" id="GO:0008081">
    <property type="term" value="F:phosphoric diester hydrolase activity"/>
    <property type="evidence" value="ECO:0007669"/>
    <property type="project" value="InterPro"/>
</dbReference>
<dbReference type="PRINTS" id="PR01415">
    <property type="entry name" value="ANKYRIN"/>
</dbReference>
<evidence type="ECO:0000256" key="2">
    <source>
        <dbReference type="ARBA" id="ARBA00023043"/>
    </source>
</evidence>
<dbReference type="InterPro" id="IPR036770">
    <property type="entry name" value="Ankyrin_rpt-contain_sf"/>
</dbReference>
<evidence type="ECO:0008006" key="10">
    <source>
        <dbReference type="Google" id="ProtNLM"/>
    </source>
</evidence>
<feature type="domain" description="GP-PDE" evidence="7">
    <location>
        <begin position="711"/>
        <end position="1010"/>
    </location>
</feature>
<evidence type="ECO:0000256" key="3">
    <source>
        <dbReference type="PROSITE-ProRule" id="PRU00023"/>
    </source>
</evidence>
<keyword evidence="9" id="KW-1185">Reference proteome</keyword>
<dbReference type="AlphaFoldDB" id="A0AA40JZX6"/>
<dbReference type="SUPFAM" id="SSF48403">
    <property type="entry name" value="Ankyrin repeat"/>
    <property type="match status" value="1"/>
</dbReference>
<name>A0AA40JZX6_9PEZI</name>
<evidence type="ECO:0000256" key="4">
    <source>
        <dbReference type="SAM" id="MobiDB-lite"/>
    </source>
</evidence>
<dbReference type="CDD" id="cd14483">
    <property type="entry name" value="SPX_PHO81_NUC-2_like"/>
    <property type="match status" value="1"/>
</dbReference>
<evidence type="ECO:0000256" key="1">
    <source>
        <dbReference type="ARBA" id="ARBA00022737"/>
    </source>
</evidence>
<evidence type="ECO:0000259" key="6">
    <source>
        <dbReference type="PROSITE" id="PS51382"/>
    </source>
</evidence>
<dbReference type="GO" id="GO:0006629">
    <property type="term" value="P:lipid metabolic process"/>
    <property type="evidence" value="ECO:0007669"/>
    <property type="project" value="InterPro"/>
</dbReference>
<dbReference type="InterPro" id="IPR002110">
    <property type="entry name" value="Ankyrin_rpt"/>
</dbReference>
<dbReference type="EMBL" id="JAUKUD010000006">
    <property type="protein sequence ID" value="KAK0740983.1"/>
    <property type="molecule type" value="Genomic_DNA"/>
</dbReference>
<feature type="repeat" description="ANK" evidence="3">
    <location>
        <begin position="367"/>
        <end position="399"/>
    </location>
</feature>
<keyword evidence="2 3" id="KW-0040">ANK repeat</keyword>
<evidence type="ECO:0000313" key="8">
    <source>
        <dbReference type="EMBL" id="KAK0740983.1"/>
    </source>
</evidence>
<reference evidence="8" key="1">
    <citation type="submission" date="2023-06" db="EMBL/GenBank/DDBJ databases">
        <title>Genome-scale phylogeny and comparative genomics of the fungal order Sordariales.</title>
        <authorList>
            <consortium name="Lawrence Berkeley National Laboratory"/>
            <person name="Hensen N."/>
            <person name="Bonometti L."/>
            <person name="Westerberg I."/>
            <person name="Brannstrom I.O."/>
            <person name="Guillou S."/>
            <person name="Cros-Aarteil S."/>
            <person name="Calhoun S."/>
            <person name="Haridas S."/>
            <person name="Kuo A."/>
            <person name="Mondo S."/>
            <person name="Pangilinan J."/>
            <person name="Riley R."/>
            <person name="LaButti K."/>
            <person name="Andreopoulos B."/>
            <person name="Lipzen A."/>
            <person name="Chen C."/>
            <person name="Yanf M."/>
            <person name="Daum C."/>
            <person name="Ng V."/>
            <person name="Clum A."/>
            <person name="Steindorff A."/>
            <person name="Ohm R."/>
            <person name="Martin F."/>
            <person name="Silar P."/>
            <person name="Natvig D."/>
            <person name="Lalanne C."/>
            <person name="Gautier V."/>
            <person name="Ament-velasquez S.L."/>
            <person name="Kruys A."/>
            <person name="Hutchinson M.I."/>
            <person name="Powell A.J."/>
            <person name="Barry K."/>
            <person name="Miller A.N."/>
            <person name="Grigoriev I.V."/>
            <person name="Debuchy R."/>
            <person name="Gladieux P."/>
            <person name="Thoren M.H."/>
            <person name="Johannesson H."/>
        </authorList>
    </citation>
    <scope>NUCLEOTIDE SEQUENCE</scope>
    <source>
        <strain evidence="8">SMH3187-1</strain>
    </source>
</reference>
<dbReference type="PROSITE" id="PS51704">
    <property type="entry name" value="GP_PDE"/>
    <property type="match status" value="1"/>
</dbReference>
<feature type="repeat" description="ANK" evidence="3">
    <location>
        <begin position="432"/>
        <end position="465"/>
    </location>
</feature>
<keyword evidence="1" id="KW-0677">Repeat</keyword>
<feature type="repeat" description="ANK" evidence="3">
    <location>
        <begin position="333"/>
        <end position="355"/>
    </location>
</feature>
<feature type="domain" description="SPX" evidence="6">
    <location>
        <begin position="1"/>
        <end position="165"/>
    </location>
</feature>
<dbReference type="GO" id="GO:0004190">
    <property type="term" value="F:aspartic-type endopeptidase activity"/>
    <property type="evidence" value="ECO:0007669"/>
    <property type="project" value="InterPro"/>
</dbReference>
<dbReference type="InterPro" id="IPR017946">
    <property type="entry name" value="PLC-like_Pdiesterase_TIM-brl"/>
</dbReference>
<feature type="repeat" description="ANK" evidence="3">
    <location>
        <begin position="467"/>
        <end position="499"/>
    </location>
</feature>
<organism evidence="8 9">
    <name type="scientific">Schizothecium vesticola</name>
    <dbReference type="NCBI Taxonomy" id="314040"/>
    <lineage>
        <taxon>Eukaryota</taxon>
        <taxon>Fungi</taxon>
        <taxon>Dikarya</taxon>
        <taxon>Ascomycota</taxon>
        <taxon>Pezizomycotina</taxon>
        <taxon>Sordariomycetes</taxon>
        <taxon>Sordariomycetidae</taxon>
        <taxon>Sordariales</taxon>
        <taxon>Schizotheciaceae</taxon>
        <taxon>Schizothecium</taxon>
    </lineage>
</organism>
<accession>A0AA40JZX6</accession>
<evidence type="ECO:0000313" key="9">
    <source>
        <dbReference type="Proteomes" id="UP001172155"/>
    </source>
</evidence>
<dbReference type="InterPro" id="IPR057506">
    <property type="entry name" value="C2_GPCPD1"/>
</dbReference>
<dbReference type="PROSITE" id="PS50297">
    <property type="entry name" value="ANK_REP_REGION"/>
    <property type="match status" value="2"/>
</dbReference>
<dbReference type="SUPFAM" id="SSF51695">
    <property type="entry name" value="PLC-like phosphodiesterases"/>
    <property type="match status" value="1"/>
</dbReference>
<feature type="repeat" description="ANK" evidence="3">
    <location>
        <begin position="400"/>
        <end position="432"/>
    </location>
</feature>